<name>A0A9X8JJJ9_9GAMM</name>
<dbReference type="EMBL" id="NWTM01000001">
    <property type="protein sequence ID" value="RYC43502.1"/>
    <property type="molecule type" value="Genomic_DNA"/>
</dbReference>
<evidence type="ECO:0000313" key="1">
    <source>
        <dbReference type="EMBL" id="RYC43502.1"/>
    </source>
</evidence>
<reference evidence="1 2" key="1">
    <citation type="journal article" date="2018" name="Syst. Appl. Microbiol.">
        <title>Pectobacterium zantedeschiae sp. nov. a new species of a soft rot pathogen isolated from Calla lily (Zantedeschia spp.).</title>
        <authorList>
            <person name="Waleron M."/>
            <person name="Misztak A."/>
            <person name="Waleron M."/>
            <person name="Franczuk M."/>
            <person name="Jonca J."/>
            <person name="Wielgomas B."/>
            <person name="Mikicinski A."/>
            <person name="Popovic T."/>
            <person name="Waleron K."/>
        </authorList>
    </citation>
    <scope>NUCLEOTIDE SEQUENCE [LARGE SCALE GENOMIC DNA]</scope>
    <source>
        <strain evidence="1 2">9M</strain>
    </source>
</reference>
<dbReference type="Proteomes" id="UP001138460">
    <property type="component" value="Unassembled WGS sequence"/>
</dbReference>
<protein>
    <submittedName>
        <fullName evidence="1">Uncharacterized protein</fullName>
    </submittedName>
</protein>
<accession>A0A9X8JJJ9</accession>
<evidence type="ECO:0000313" key="2">
    <source>
        <dbReference type="Proteomes" id="UP001138460"/>
    </source>
</evidence>
<proteinExistence type="predicted"/>
<dbReference type="AlphaFoldDB" id="A0A9X8JJJ9"/>
<comment type="caution">
    <text evidence="1">The sequence shown here is derived from an EMBL/GenBank/DDBJ whole genome shotgun (WGS) entry which is preliminary data.</text>
</comment>
<keyword evidence="2" id="KW-1185">Reference proteome</keyword>
<organism evidence="1 2">
    <name type="scientific">Pectobacterium zantedeschiae</name>
    <dbReference type="NCBI Taxonomy" id="2034769"/>
    <lineage>
        <taxon>Bacteria</taxon>
        <taxon>Pseudomonadati</taxon>
        <taxon>Pseudomonadota</taxon>
        <taxon>Gammaproteobacteria</taxon>
        <taxon>Enterobacterales</taxon>
        <taxon>Pectobacteriaceae</taxon>
        <taxon>Pectobacterium</taxon>
    </lineage>
</organism>
<sequence length="90" mass="10245">MGHSASEEITLPDGQSSDNKKALNLIGQCFFFVHFPPFLPPSDSSAGDVYVTAFFVLRRIKQTFSYQFTSSQDRRMFLTIDNLILIVDDY</sequence>
<gene>
    <name evidence="1" type="ORF">CLR69_00115</name>
</gene>